<dbReference type="InterPro" id="IPR025392">
    <property type="entry name" value="DUF4124"/>
</dbReference>
<protein>
    <recommendedName>
        <fullName evidence="5">DUF1570 domain-containing protein</fullName>
    </recommendedName>
</protein>
<organism evidence="3 4">
    <name type="scientific">Pseudoalteromonas nigrifaciens</name>
    <dbReference type="NCBI Taxonomy" id="28109"/>
    <lineage>
        <taxon>Bacteria</taxon>
        <taxon>Pseudomonadati</taxon>
        <taxon>Pseudomonadota</taxon>
        <taxon>Gammaproteobacteria</taxon>
        <taxon>Alteromonadales</taxon>
        <taxon>Pseudoalteromonadaceae</taxon>
        <taxon>Pseudoalteromonas</taxon>
    </lineage>
</organism>
<dbReference type="GeneID" id="300943385"/>
<dbReference type="Pfam" id="PF07607">
    <property type="entry name" value="DUF1570"/>
    <property type="match status" value="1"/>
</dbReference>
<evidence type="ECO:0008006" key="5">
    <source>
        <dbReference type="Google" id="ProtNLM"/>
    </source>
</evidence>
<name>A0AAC9UL01_9GAMM</name>
<dbReference type="RefSeq" id="WP_089369051.1">
    <property type="nucleotide sequence ID" value="NZ_BJXZ01000022.1"/>
</dbReference>
<reference evidence="3 4" key="1">
    <citation type="submission" date="2015-03" db="EMBL/GenBank/DDBJ databases">
        <authorList>
            <person name="Xie B.-B."/>
            <person name="Rong J.-C."/>
            <person name="Qin Q.-L."/>
            <person name="Zhang Y.-Z."/>
        </authorList>
    </citation>
    <scope>NUCLEOTIDE SEQUENCE [LARGE SCALE GENOMIC DNA]</scope>
    <source>
        <strain evidence="3 4">KMM 661</strain>
    </source>
</reference>
<evidence type="ECO:0000259" key="1">
    <source>
        <dbReference type="Pfam" id="PF07607"/>
    </source>
</evidence>
<proteinExistence type="predicted"/>
<dbReference type="Proteomes" id="UP000198329">
    <property type="component" value="Chromosome II"/>
</dbReference>
<feature type="domain" description="DUF1570" evidence="1">
    <location>
        <begin position="230"/>
        <end position="340"/>
    </location>
</feature>
<feature type="domain" description="DUF4124" evidence="2">
    <location>
        <begin position="103"/>
        <end position="123"/>
    </location>
</feature>
<evidence type="ECO:0000259" key="2">
    <source>
        <dbReference type="Pfam" id="PF13511"/>
    </source>
</evidence>
<dbReference type="AlphaFoldDB" id="A0AAC9UL01"/>
<evidence type="ECO:0000313" key="4">
    <source>
        <dbReference type="Proteomes" id="UP000198329"/>
    </source>
</evidence>
<dbReference type="KEGG" id="png:PNIG_b0122"/>
<evidence type="ECO:0000313" key="3">
    <source>
        <dbReference type="EMBL" id="ASM55769.1"/>
    </source>
</evidence>
<keyword evidence="4" id="KW-1185">Reference proteome</keyword>
<dbReference type="InterPro" id="IPR011464">
    <property type="entry name" value="DUF1570"/>
</dbReference>
<sequence length="377" mass="42953">MLNTQWRVLFVFIVLLIASALIANHLTGRVFNYHDPIGSVRAIYEDIKTKIEMAEESELTAIKTIAAPSLSAKTAMQKHLPQADTTRCVDVSLGKVKYKRNGNIYTWTDSNGVPHFSDEKPDFEAATLDTDFVEPLDYFELTLHAANLPPSFTEELRIKLNTVFKVYGQIIGVDALKKVRLNLTVFATRRSYEQAIKLRGADPTNTDGMYFHSTNSALINYRNEQSAMRTAVHEAVHAVNKAILGSTPRWLNEGLAEYFEYTKNSMQLVSVEPHPGWVNNKRVAQSVFTINWLIGLDDTWQTGDDTKLYASSWAAIYFMMDSNKGKQFLKSIMLAEQKSPCSKLTAAELKNMLYQHFPQLDKDYRQWLKTPFRKQSF</sequence>
<accession>A0AAC9UL01</accession>
<dbReference type="Pfam" id="PF13511">
    <property type="entry name" value="DUF4124"/>
    <property type="match status" value="1"/>
</dbReference>
<gene>
    <name evidence="3" type="ORF">PNIG_b0122</name>
</gene>
<dbReference type="EMBL" id="CP011037">
    <property type="protein sequence ID" value="ASM55769.1"/>
    <property type="molecule type" value="Genomic_DNA"/>
</dbReference>